<dbReference type="InParanoid" id="A0A0H2RLV1"/>
<gene>
    <name evidence="1" type="ORF">SCHPADRAFT_395380</name>
</gene>
<protein>
    <submittedName>
        <fullName evidence="1">Uncharacterized protein</fullName>
    </submittedName>
</protein>
<dbReference type="AlphaFoldDB" id="A0A0H2RLV1"/>
<evidence type="ECO:0000313" key="2">
    <source>
        <dbReference type="Proteomes" id="UP000053477"/>
    </source>
</evidence>
<keyword evidence="2" id="KW-1185">Reference proteome</keyword>
<name>A0A0H2RLV1_9AGAM</name>
<sequence>MPAFSNPRISCYAKSFESKPKIEHAYSANDSAGHEVAFECVPGHPSPLASRKDRRSLRGDYRSAAVEYSSNTHQHHILSKLTPNTRYRSSASLISSVCPGVRRNGEARAFPSLIKTCGQERGRENYELSFFPLYFYVLEEHLDHTENTLLLR</sequence>
<organism evidence="1 2">
    <name type="scientific">Schizopora paradoxa</name>
    <dbReference type="NCBI Taxonomy" id="27342"/>
    <lineage>
        <taxon>Eukaryota</taxon>
        <taxon>Fungi</taxon>
        <taxon>Dikarya</taxon>
        <taxon>Basidiomycota</taxon>
        <taxon>Agaricomycotina</taxon>
        <taxon>Agaricomycetes</taxon>
        <taxon>Hymenochaetales</taxon>
        <taxon>Schizoporaceae</taxon>
        <taxon>Schizopora</taxon>
    </lineage>
</organism>
<evidence type="ECO:0000313" key="1">
    <source>
        <dbReference type="EMBL" id="KLO12895.1"/>
    </source>
</evidence>
<accession>A0A0H2RLV1</accession>
<proteinExistence type="predicted"/>
<dbReference type="EMBL" id="KQ085969">
    <property type="protein sequence ID" value="KLO12895.1"/>
    <property type="molecule type" value="Genomic_DNA"/>
</dbReference>
<reference evidence="1 2" key="1">
    <citation type="submission" date="2015-04" db="EMBL/GenBank/DDBJ databases">
        <title>Complete genome sequence of Schizopora paradoxa KUC8140, a cosmopolitan wood degrader in East Asia.</title>
        <authorList>
            <consortium name="DOE Joint Genome Institute"/>
            <person name="Min B."/>
            <person name="Park H."/>
            <person name="Jang Y."/>
            <person name="Kim J.-J."/>
            <person name="Kim K.H."/>
            <person name="Pangilinan J."/>
            <person name="Lipzen A."/>
            <person name="Riley R."/>
            <person name="Grigoriev I.V."/>
            <person name="Spatafora J.W."/>
            <person name="Choi I.-G."/>
        </authorList>
    </citation>
    <scope>NUCLEOTIDE SEQUENCE [LARGE SCALE GENOMIC DNA]</scope>
    <source>
        <strain evidence="1 2">KUC8140</strain>
    </source>
</reference>
<dbReference type="Proteomes" id="UP000053477">
    <property type="component" value="Unassembled WGS sequence"/>
</dbReference>